<sequence>MKSVQRFLPYPKQLVLYALYGILDSEESEYEKAEDGCIAAQVIVDGNRSEFALSVSEDPPVTVLTVQMRTPCEGLSEKGGMRALCYLADRVEQLLENEMELSQTSCPA</sequence>
<gene>
    <name evidence="1" type="ORF">IAB90_00190</name>
</gene>
<protein>
    <submittedName>
        <fullName evidence="1">Uncharacterized protein</fullName>
    </submittedName>
</protein>
<reference evidence="1" key="2">
    <citation type="journal article" date="2021" name="PeerJ">
        <title>Extensive microbial diversity within the chicken gut microbiome revealed by metagenomics and culture.</title>
        <authorList>
            <person name="Gilroy R."/>
            <person name="Ravi A."/>
            <person name="Getino M."/>
            <person name="Pursley I."/>
            <person name="Horton D.L."/>
            <person name="Alikhan N.F."/>
            <person name="Baker D."/>
            <person name="Gharbi K."/>
            <person name="Hall N."/>
            <person name="Watson M."/>
            <person name="Adriaenssens E.M."/>
            <person name="Foster-Nyarko E."/>
            <person name="Jarju S."/>
            <person name="Secka A."/>
            <person name="Antonio M."/>
            <person name="Oren A."/>
            <person name="Chaudhuri R.R."/>
            <person name="La Ragione R."/>
            <person name="Hildebrand F."/>
            <person name="Pallen M.J."/>
        </authorList>
    </citation>
    <scope>NUCLEOTIDE SEQUENCE</scope>
    <source>
        <strain evidence="1">ChiW25-3613</strain>
    </source>
</reference>
<dbReference type="Proteomes" id="UP000824179">
    <property type="component" value="Unassembled WGS sequence"/>
</dbReference>
<evidence type="ECO:0000313" key="1">
    <source>
        <dbReference type="EMBL" id="HIR38778.1"/>
    </source>
</evidence>
<accession>A0A9D1DAJ1</accession>
<proteinExistence type="predicted"/>
<comment type="caution">
    <text evidence="1">The sequence shown here is derived from an EMBL/GenBank/DDBJ whole genome shotgun (WGS) entry which is preliminary data.</text>
</comment>
<dbReference type="EMBL" id="DVHB01000005">
    <property type="protein sequence ID" value="HIR38778.1"/>
    <property type="molecule type" value="Genomic_DNA"/>
</dbReference>
<organism evidence="1 2">
    <name type="scientific">Candidatus Coproplasma stercoripullorum</name>
    <dbReference type="NCBI Taxonomy" id="2840751"/>
    <lineage>
        <taxon>Bacteria</taxon>
        <taxon>Bacillati</taxon>
        <taxon>Bacillota</taxon>
        <taxon>Clostridia</taxon>
        <taxon>Eubacteriales</taxon>
        <taxon>Candidatus Coproplasma</taxon>
    </lineage>
</organism>
<dbReference type="AlphaFoldDB" id="A0A9D1DAJ1"/>
<name>A0A9D1DAJ1_9FIRM</name>
<evidence type="ECO:0000313" key="2">
    <source>
        <dbReference type="Proteomes" id="UP000824179"/>
    </source>
</evidence>
<reference evidence="1" key="1">
    <citation type="submission" date="2020-10" db="EMBL/GenBank/DDBJ databases">
        <authorList>
            <person name="Gilroy R."/>
        </authorList>
    </citation>
    <scope>NUCLEOTIDE SEQUENCE</scope>
    <source>
        <strain evidence="1">ChiW25-3613</strain>
    </source>
</reference>